<dbReference type="AlphaFoldDB" id="A0A392QWP6"/>
<evidence type="ECO:0000313" key="2">
    <source>
        <dbReference type="EMBL" id="MCI28771.1"/>
    </source>
</evidence>
<reference evidence="2 3" key="1">
    <citation type="journal article" date="2018" name="Front. Plant Sci.">
        <title>Red Clover (Trifolium pratense) and Zigzag Clover (T. medium) - A Picture of Genomic Similarities and Differences.</title>
        <authorList>
            <person name="Dluhosova J."/>
            <person name="Istvanek J."/>
            <person name="Nedelnik J."/>
            <person name="Repkova J."/>
        </authorList>
    </citation>
    <scope>NUCLEOTIDE SEQUENCE [LARGE SCALE GENOMIC DNA]</scope>
    <source>
        <strain evidence="3">cv. 10/8</strain>
        <tissue evidence="2">Leaf</tissue>
    </source>
</reference>
<protein>
    <submittedName>
        <fullName evidence="2">Uncharacterized protein</fullName>
    </submittedName>
</protein>
<keyword evidence="3" id="KW-1185">Reference proteome</keyword>
<proteinExistence type="predicted"/>
<accession>A0A392QWP6</accession>
<feature type="region of interest" description="Disordered" evidence="1">
    <location>
        <begin position="75"/>
        <end position="104"/>
    </location>
</feature>
<feature type="compositionally biased region" description="Polar residues" evidence="1">
    <location>
        <begin position="91"/>
        <end position="104"/>
    </location>
</feature>
<organism evidence="2 3">
    <name type="scientific">Trifolium medium</name>
    <dbReference type="NCBI Taxonomy" id="97028"/>
    <lineage>
        <taxon>Eukaryota</taxon>
        <taxon>Viridiplantae</taxon>
        <taxon>Streptophyta</taxon>
        <taxon>Embryophyta</taxon>
        <taxon>Tracheophyta</taxon>
        <taxon>Spermatophyta</taxon>
        <taxon>Magnoliopsida</taxon>
        <taxon>eudicotyledons</taxon>
        <taxon>Gunneridae</taxon>
        <taxon>Pentapetalae</taxon>
        <taxon>rosids</taxon>
        <taxon>fabids</taxon>
        <taxon>Fabales</taxon>
        <taxon>Fabaceae</taxon>
        <taxon>Papilionoideae</taxon>
        <taxon>50 kb inversion clade</taxon>
        <taxon>NPAAA clade</taxon>
        <taxon>Hologalegina</taxon>
        <taxon>IRL clade</taxon>
        <taxon>Trifolieae</taxon>
        <taxon>Trifolium</taxon>
    </lineage>
</organism>
<sequence length="104" mass="10990">QHNTAIMPIPTAPPTYYLSLLSLSPSSPSPSPLAPMFLSSPRKISKMMSLPIPIPLPSRTSLATLIPTSPKRILTLGHGAKSSNPPPQTPNPIRSFSTTPPSPS</sequence>
<dbReference type="Proteomes" id="UP000265520">
    <property type="component" value="Unassembled WGS sequence"/>
</dbReference>
<evidence type="ECO:0000256" key="1">
    <source>
        <dbReference type="SAM" id="MobiDB-lite"/>
    </source>
</evidence>
<evidence type="ECO:0000313" key="3">
    <source>
        <dbReference type="Proteomes" id="UP000265520"/>
    </source>
</evidence>
<feature type="non-terminal residue" evidence="2">
    <location>
        <position position="104"/>
    </location>
</feature>
<dbReference type="EMBL" id="LXQA010167881">
    <property type="protein sequence ID" value="MCI28771.1"/>
    <property type="molecule type" value="Genomic_DNA"/>
</dbReference>
<comment type="caution">
    <text evidence="2">The sequence shown here is derived from an EMBL/GenBank/DDBJ whole genome shotgun (WGS) entry which is preliminary data.</text>
</comment>
<name>A0A392QWP6_9FABA</name>
<feature type="non-terminal residue" evidence="2">
    <location>
        <position position="1"/>
    </location>
</feature>